<dbReference type="InterPro" id="IPR029052">
    <property type="entry name" value="Metallo-depent_PP-like"/>
</dbReference>
<keyword evidence="2" id="KW-0540">Nuclease</keyword>
<dbReference type="RefSeq" id="WP_124996059.1">
    <property type="nucleotide sequence ID" value="NZ_RQXT01000003.1"/>
</dbReference>
<accession>A0A3P3G8G5</accession>
<organism evidence="2 3">
    <name type="scientific">Mesorhizobium tamadayense</name>
    <dbReference type="NCBI Taxonomy" id="425306"/>
    <lineage>
        <taxon>Bacteria</taxon>
        <taxon>Pseudomonadati</taxon>
        <taxon>Pseudomonadota</taxon>
        <taxon>Alphaproteobacteria</taxon>
        <taxon>Hyphomicrobiales</taxon>
        <taxon>Phyllobacteriaceae</taxon>
        <taxon>Mesorhizobium</taxon>
    </lineage>
</organism>
<sequence>MNFSLARATLIAEADLVGIAGERAVCDRRGVLYFPDLRLLCVSDLHLEKGSSFARRGALIPPYDTGATLLRLQAVIADYQPRIVISLGDSFHDGGGAGRMHLSFRERLEALMAGRDWFWVAGNHDPDAPADLPGEMVKELAVGSLLFRHEPSKLLRVEGEIAGHLHPCARIVQRGRSVRRRCFAGDGGRMIMPAFGAYTGSLNVLDRAYLGLFNRDTLMAYMLGAERVFAISGAMLRPG</sequence>
<keyword evidence="2" id="KW-0378">Hydrolase</keyword>
<keyword evidence="2" id="KW-0436">Ligase</keyword>
<proteinExistence type="predicted"/>
<dbReference type="OrthoDB" id="9795838at2"/>
<dbReference type="PIRSF" id="PIRSF000887">
    <property type="entry name" value="Pesterase_MJ0037"/>
    <property type="match status" value="1"/>
</dbReference>
<name>A0A3P3G8G5_9HYPH</name>
<dbReference type="SUPFAM" id="SSF56300">
    <property type="entry name" value="Metallo-dependent phosphatases"/>
    <property type="match status" value="1"/>
</dbReference>
<dbReference type="InterPro" id="IPR026336">
    <property type="entry name" value="PdeM-like"/>
</dbReference>
<dbReference type="Proteomes" id="UP000273786">
    <property type="component" value="Unassembled WGS sequence"/>
</dbReference>
<dbReference type="EMBL" id="RQXT01000003">
    <property type="protein sequence ID" value="RRI06379.1"/>
    <property type="molecule type" value="Genomic_DNA"/>
</dbReference>
<gene>
    <name evidence="2" type="primary">pdeM</name>
    <name evidence="2" type="ORF">EH240_03645</name>
</gene>
<dbReference type="GO" id="GO:0016787">
    <property type="term" value="F:hydrolase activity"/>
    <property type="evidence" value="ECO:0007669"/>
    <property type="project" value="UniProtKB-KW"/>
</dbReference>
<feature type="domain" description="Calcineurin-like phosphoesterase" evidence="1">
    <location>
        <begin position="37"/>
        <end position="137"/>
    </location>
</feature>
<dbReference type="EC" id="3.1.-.-" evidence="2"/>
<dbReference type="InterPro" id="IPR004843">
    <property type="entry name" value="Calcineurin-like_PHP"/>
</dbReference>
<comment type="caution">
    <text evidence="2">The sequence shown here is derived from an EMBL/GenBank/DDBJ whole genome shotgun (WGS) entry which is preliminary data.</text>
</comment>
<dbReference type="GO" id="GO:0016874">
    <property type="term" value="F:ligase activity"/>
    <property type="evidence" value="ECO:0007669"/>
    <property type="project" value="UniProtKB-KW"/>
</dbReference>
<evidence type="ECO:0000313" key="2">
    <source>
        <dbReference type="EMBL" id="RRI06379.1"/>
    </source>
</evidence>
<evidence type="ECO:0000313" key="3">
    <source>
        <dbReference type="Proteomes" id="UP000273786"/>
    </source>
</evidence>
<dbReference type="Pfam" id="PF00149">
    <property type="entry name" value="Metallophos"/>
    <property type="match status" value="1"/>
</dbReference>
<keyword evidence="3" id="KW-1185">Reference proteome</keyword>
<dbReference type="GO" id="GO:0004519">
    <property type="term" value="F:endonuclease activity"/>
    <property type="evidence" value="ECO:0007669"/>
    <property type="project" value="UniProtKB-KW"/>
</dbReference>
<reference evidence="2 3" key="1">
    <citation type="submission" date="2018-11" db="EMBL/GenBank/DDBJ databases">
        <title>the genome of Mesorhizobium tamadayense DSM 28320.</title>
        <authorList>
            <person name="Gao J."/>
        </authorList>
    </citation>
    <scope>NUCLEOTIDE SEQUENCE [LARGE SCALE GENOMIC DNA]</scope>
    <source>
        <strain evidence="2 3">DSM 28320</strain>
    </source>
</reference>
<dbReference type="InterPro" id="IPR024173">
    <property type="entry name" value="Pesterase_MJ0037-like"/>
</dbReference>
<dbReference type="PANTHER" id="PTHR39323:SF1">
    <property type="entry name" value="BLR1149 PROTEIN"/>
    <property type="match status" value="1"/>
</dbReference>
<keyword evidence="2" id="KW-0255">Endonuclease</keyword>
<dbReference type="AlphaFoldDB" id="A0A3P3G8G5"/>
<evidence type="ECO:0000259" key="1">
    <source>
        <dbReference type="Pfam" id="PF00149"/>
    </source>
</evidence>
<protein>
    <submittedName>
        <fullName evidence="2">Ligase-associated DNA damage response endonuclease PdeM</fullName>
        <ecNumber evidence="2">3.1.-.-</ecNumber>
    </submittedName>
</protein>
<dbReference type="NCBIfam" id="TIGR04123">
    <property type="entry name" value="P_estr_lig_assc"/>
    <property type="match status" value="1"/>
</dbReference>
<dbReference type="Gene3D" id="3.60.21.10">
    <property type="match status" value="1"/>
</dbReference>
<dbReference type="PANTHER" id="PTHR39323">
    <property type="entry name" value="BLR1149 PROTEIN"/>
    <property type="match status" value="1"/>
</dbReference>